<evidence type="ECO:0000256" key="8">
    <source>
        <dbReference type="ARBA" id="ARBA00049922"/>
    </source>
</evidence>
<dbReference type="PANTHER" id="PTHR43400">
    <property type="entry name" value="FUMARATE REDUCTASE"/>
    <property type="match status" value="1"/>
</dbReference>
<dbReference type="PROSITE" id="PS51318">
    <property type="entry name" value="TAT"/>
    <property type="match status" value="1"/>
</dbReference>
<keyword evidence="5" id="KW-0285">Flavoprotein</keyword>
<evidence type="ECO:0000313" key="11">
    <source>
        <dbReference type="Proteomes" id="UP001487305"/>
    </source>
</evidence>
<dbReference type="InterPro" id="IPR036188">
    <property type="entry name" value="FAD/NAD-bd_sf"/>
</dbReference>
<dbReference type="SMART" id="SM00900">
    <property type="entry name" value="FMN_bind"/>
    <property type="match status" value="1"/>
</dbReference>
<gene>
    <name evidence="10" type="ORF">AAA083_08100</name>
</gene>
<keyword evidence="7" id="KW-0560">Oxidoreductase</keyword>
<comment type="caution">
    <text evidence="10">The sequence shown here is derived from an EMBL/GenBank/DDBJ whole genome shotgun (WGS) entry which is preliminary data.</text>
</comment>
<evidence type="ECO:0000256" key="3">
    <source>
        <dbReference type="ARBA" id="ARBA00013137"/>
    </source>
</evidence>
<dbReference type="Pfam" id="PF00890">
    <property type="entry name" value="FAD_binding_2"/>
    <property type="match status" value="1"/>
</dbReference>
<dbReference type="PRINTS" id="PR00411">
    <property type="entry name" value="PNDRDTASEI"/>
</dbReference>
<evidence type="ECO:0000256" key="7">
    <source>
        <dbReference type="ARBA" id="ARBA00023002"/>
    </source>
</evidence>
<evidence type="ECO:0000256" key="5">
    <source>
        <dbReference type="ARBA" id="ARBA00022630"/>
    </source>
</evidence>
<dbReference type="RefSeq" id="WP_349227416.1">
    <property type="nucleotide sequence ID" value="NZ_JBBNOP010000006.1"/>
</dbReference>
<evidence type="ECO:0000313" key="10">
    <source>
        <dbReference type="EMBL" id="MEQ3362936.1"/>
    </source>
</evidence>
<dbReference type="InterPro" id="IPR027477">
    <property type="entry name" value="Succ_DH/fumarate_Rdtase_cat_sf"/>
</dbReference>
<comment type="cofactor">
    <cofactor evidence="2">
        <name>FAD</name>
        <dbReference type="ChEBI" id="CHEBI:57692"/>
    </cofactor>
</comment>
<dbReference type="InterPro" id="IPR007329">
    <property type="entry name" value="FMN-bd"/>
</dbReference>
<dbReference type="PANTHER" id="PTHR43400:SF10">
    <property type="entry name" value="3-OXOSTEROID 1-DEHYDROGENASE"/>
    <property type="match status" value="1"/>
</dbReference>
<feature type="domain" description="FMN-binding" evidence="9">
    <location>
        <begin position="61"/>
        <end position="135"/>
    </location>
</feature>
<evidence type="ECO:0000256" key="6">
    <source>
        <dbReference type="ARBA" id="ARBA00022827"/>
    </source>
</evidence>
<keyword evidence="11" id="KW-1185">Reference proteome</keyword>
<name>A0ABV1JCX9_9ACTN</name>
<protein>
    <recommendedName>
        <fullName evidence="4">Urocanate reductase</fullName>
        <ecNumber evidence="3">1.3.99.33</ecNumber>
    </recommendedName>
</protein>
<evidence type="ECO:0000256" key="1">
    <source>
        <dbReference type="ARBA" id="ARBA00001917"/>
    </source>
</evidence>
<dbReference type="EMBL" id="JBBNOP010000006">
    <property type="protein sequence ID" value="MEQ3362936.1"/>
    <property type="molecule type" value="Genomic_DNA"/>
</dbReference>
<dbReference type="SUPFAM" id="SSF56425">
    <property type="entry name" value="Succinate dehydrogenase/fumarate reductase flavoprotein, catalytic domain"/>
    <property type="match status" value="1"/>
</dbReference>
<dbReference type="Gene3D" id="3.90.1010.20">
    <property type="match status" value="1"/>
</dbReference>
<dbReference type="InterPro" id="IPR003953">
    <property type="entry name" value="FAD-dep_OxRdtase_2_FAD-bd"/>
</dbReference>
<comment type="catalytic activity">
    <reaction evidence="8">
        <text>dihydrourocanate + A = urocanate + AH2</text>
        <dbReference type="Rhea" id="RHEA:36059"/>
        <dbReference type="ChEBI" id="CHEBI:13193"/>
        <dbReference type="ChEBI" id="CHEBI:17499"/>
        <dbReference type="ChEBI" id="CHEBI:27247"/>
        <dbReference type="ChEBI" id="CHEBI:72991"/>
        <dbReference type="EC" id="1.3.99.33"/>
    </reaction>
</comment>
<dbReference type="Proteomes" id="UP001487305">
    <property type="component" value="Unassembled WGS sequence"/>
</dbReference>
<evidence type="ECO:0000259" key="9">
    <source>
        <dbReference type="SMART" id="SM00900"/>
    </source>
</evidence>
<dbReference type="Gene3D" id="3.90.700.10">
    <property type="entry name" value="Succinate dehydrogenase/fumarate reductase flavoprotein, catalytic domain"/>
    <property type="match status" value="1"/>
</dbReference>
<evidence type="ECO:0000256" key="2">
    <source>
        <dbReference type="ARBA" id="ARBA00001974"/>
    </source>
</evidence>
<accession>A0ABV1JCX9</accession>
<keyword evidence="6" id="KW-0274">FAD</keyword>
<proteinExistence type="predicted"/>
<sequence>MEPKPASASSHAPMSRRTFVKTATIAGVSIAVMGLAGCAPAAKSDQQAGYTAGTYTAAAQGKFAPITVEMTFEDGSIASARVVKHEETEYISDRAIEEIPANIVEHQTLNIDTVTGSTLTSMAILTAAEDCVKQAGGDAKALKSNYEPPAKSTEVVDLEADVVVAGAGASGMAAAVCCAQRGAKVIVVEKSCNIGGNGLVCGGYLEYPEAPVELRPDMTEAQKAEVDSKIAAAEQSSIPASYLDELKRQWADWQASGETKCFDSAILESVEYNLPDCEDFDNSHQVTAREKDFGDWLVDSGFKFKETVGIVGYPWPRWAVPAEGRCGQSYFQFYDKAIENGCDVQVMLTTPATELITENNAVVGLVAVGEDGTTYNIRSKNGVVLATGGFSGNPDMLREYNQIWNWSDTQAIPTTNCYGHDGDGITMGLSVGCGLALMHLQMPFPFADCQNATDETTVGDDIDCVIVNKEGKRFMNEVLDRYTMTENIMAQPDQMMFMISDADTSRVEGDKNRYGRDMQNLIDQKQLYVADTIEDLAQQIGCDPTTLKETIDRYNEIARTGDDPDFGRTVFSELSPIENAPFYASPRTWAMHITTGGITTDVVGGYRALREDGTVIEGLRALGECACGMAGVAVMSQGLALAKDMFGE</sequence>
<comment type="cofactor">
    <cofactor evidence="1">
        <name>FMN</name>
        <dbReference type="ChEBI" id="CHEBI:58210"/>
    </cofactor>
</comment>
<reference evidence="10 11" key="1">
    <citation type="submission" date="2024-04" db="EMBL/GenBank/DDBJ databases">
        <title>Human intestinal bacterial collection.</title>
        <authorList>
            <person name="Pauvert C."/>
            <person name="Hitch T.C.A."/>
            <person name="Clavel T."/>
        </authorList>
    </citation>
    <scope>NUCLEOTIDE SEQUENCE [LARGE SCALE GENOMIC DNA]</scope>
    <source>
        <strain evidence="10 11">CLA-KB-H42</strain>
    </source>
</reference>
<dbReference type="Pfam" id="PF04205">
    <property type="entry name" value="FMN_bind"/>
    <property type="match status" value="1"/>
</dbReference>
<dbReference type="SUPFAM" id="SSF51905">
    <property type="entry name" value="FAD/NAD(P)-binding domain"/>
    <property type="match status" value="1"/>
</dbReference>
<evidence type="ECO:0000256" key="4">
    <source>
        <dbReference type="ARBA" id="ARBA00015872"/>
    </source>
</evidence>
<dbReference type="Gene3D" id="3.50.50.60">
    <property type="entry name" value="FAD/NAD(P)-binding domain"/>
    <property type="match status" value="1"/>
</dbReference>
<organism evidence="10 11">
    <name type="scientific">Raoultibacter massiliensis</name>
    <dbReference type="NCBI Taxonomy" id="1852371"/>
    <lineage>
        <taxon>Bacteria</taxon>
        <taxon>Bacillati</taxon>
        <taxon>Actinomycetota</taxon>
        <taxon>Coriobacteriia</taxon>
        <taxon>Eggerthellales</taxon>
        <taxon>Eggerthellaceae</taxon>
        <taxon>Raoultibacter</taxon>
    </lineage>
</organism>
<dbReference type="InterPro" id="IPR050315">
    <property type="entry name" value="FAD-oxidoreductase_2"/>
</dbReference>
<dbReference type="EC" id="1.3.99.33" evidence="3"/>
<dbReference type="InterPro" id="IPR006311">
    <property type="entry name" value="TAT_signal"/>
</dbReference>